<gene>
    <name evidence="15" type="ORF">D3P08_10275</name>
</gene>
<keyword evidence="9" id="KW-0067">ATP-binding</keyword>
<dbReference type="Gene3D" id="3.30.565.10">
    <property type="entry name" value="Histidine kinase-like ATPase, C-terminal domain"/>
    <property type="match status" value="1"/>
</dbReference>
<dbReference type="GO" id="GO:0000155">
    <property type="term" value="F:phosphorelay sensor kinase activity"/>
    <property type="evidence" value="ECO:0007669"/>
    <property type="project" value="InterPro"/>
</dbReference>
<dbReference type="InterPro" id="IPR036097">
    <property type="entry name" value="HisK_dim/P_sf"/>
</dbReference>
<evidence type="ECO:0000313" key="15">
    <source>
        <dbReference type="EMBL" id="RIX53031.1"/>
    </source>
</evidence>
<dbReference type="PANTHER" id="PTHR45453:SF1">
    <property type="entry name" value="PHOSPHATE REGULON SENSOR PROTEIN PHOR"/>
    <property type="match status" value="1"/>
</dbReference>
<feature type="transmembrane region" description="Helical" evidence="12">
    <location>
        <begin position="148"/>
        <end position="171"/>
    </location>
</feature>
<evidence type="ECO:0000256" key="7">
    <source>
        <dbReference type="ARBA" id="ARBA00022741"/>
    </source>
</evidence>
<dbReference type="OrthoDB" id="9813151at2"/>
<dbReference type="SMART" id="SM00304">
    <property type="entry name" value="HAMP"/>
    <property type="match status" value="1"/>
</dbReference>
<dbReference type="Pfam" id="PF02518">
    <property type="entry name" value="HATPase_c"/>
    <property type="match status" value="1"/>
</dbReference>
<dbReference type="GO" id="GO:0004721">
    <property type="term" value="F:phosphoprotein phosphatase activity"/>
    <property type="evidence" value="ECO:0007669"/>
    <property type="project" value="TreeGrafter"/>
</dbReference>
<dbReference type="Proteomes" id="UP000266482">
    <property type="component" value="Unassembled WGS sequence"/>
</dbReference>
<name>A0A3A1V004_9BACL</name>
<feature type="transmembrane region" description="Helical" evidence="12">
    <location>
        <begin position="7"/>
        <end position="30"/>
    </location>
</feature>
<accession>A0A3A1V004</accession>
<dbReference type="InterPro" id="IPR036890">
    <property type="entry name" value="HATPase_C_sf"/>
</dbReference>
<dbReference type="GO" id="GO:0016036">
    <property type="term" value="P:cellular response to phosphate starvation"/>
    <property type="evidence" value="ECO:0007669"/>
    <property type="project" value="TreeGrafter"/>
</dbReference>
<evidence type="ECO:0000256" key="3">
    <source>
        <dbReference type="ARBA" id="ARBA00012438"/>
    </source>
</evidence>
<evidence type="ECO:0000256" key="4">
    <source>
        <dbReference type="ARBA" id="ARBA00022475"/>
    </source>
</evidence>
<dbReference type="SMART" id="SM00388">
    <property type="entry name" value="HisKA"/>
    <property type="match status" value="1"/>
</dbReference>
<dbReference type="GO" id="GO:0005886">
    <property type="term" value="C:plasma membrane"/>
    <property type="evidence" value="ECO:0007669"/>
    <property type="project" value="UniProtKB-SubCell"/>
</dbReference>
<evidence type="ECO:0000256" key="5">
    <source>
        <dbReference type="ARBA" id="ARBA00022553"/>
    </source>
</evidence>
<dbReference type="InterPro" id="IPR004358">
    <property type="entry name" value="Sig_transdc_His_kin-like_C"/>
</dbReference>
<keyword evidence="12" id="KW-1133">Transmembrane helix</keyword>
<dbReference type="PROSITE" id="PS50885">
    <property type="entry name" value="HAMP"/>
    <property type="match status" value="1"/>
</dbReference>
<keyword evidence="11 12" id="KW-0472">Membrane</keyword>
<dbReference type="PRINTS" id="PR00344">
    <property type="entry name" value="BCTRLSENSOR"/>
</dbReference>
<evidence type="ECO:0000313" key="16">
    <source>
        <dbReference type="Proteomes" id="UP000266482"/>
    </source>
</evidence>
<dbReference type="SMART" id="SM00387">
    <property type="entry name" value="HATPase_c"/>
    <property type="match status" value="1"/>
</dbReference>
<evidence type="ECO:0000256" key="10">
    <source>
        <dbReference type="ARBA" id="ARBA00023012"/>
    </source>
</evidence>
<dbReference type="Gene3D" id="6.10.340.10">
    <property type="match status" value="1"/>
</dbReference>
<feature type="domain" description="Histidine kinase" evidence="13">
    <location>
        <begin position="232"/>
        <end position="451"/>
    </location>
</feature>
<evidence type="ECO:0000256" key="6">
    <source>
        <dbReference type="ARBA" id="ARBA00022679"/>
    </source>
</evidence>
<dbReference type="AlphaFoldDB" id="A0A3A1V004"/>
<dbReference type="InterPro" id="IPR003661">
    <property type="entry name" value="HisK_dim/P_dom"/>
</dbReference>
<evidence type="ECO:0000256" key="9">
    <source>
        <dbReference type="ARBA" id="ARBA00022840"/>
    </source>
</evidence>
<keyword evidence="8" id="KW-0418">Kinase</keyword>
<dbReference type="InterPro" id="IPR050351">
    <property type="entry name" value="BphY/WalK/GraS-like"/>
</dbReference>
<keyword evidence="6" id="KW-0808">Transferase</keyword>
<dbReference type="EMBL" id="QXQA01000005">
    <property type="protein sequence ID" value="RIX53031.1"/>
    <property type="molecule type" value="Genomic_DNA"/>
</dbReference>
<dbReference type="CDD" id="cd00082">
    <property type="entry name" value="HisKA"/>
    <property type="match status" value="1"/>
</dbReference>
<keyword evidence="7" id="KW-0547">Nucleotide-binding</keyword>
<dbReference type="FunFam" id="3.30.565.10:FF:000006">
    <property type="entry name" value="Sensor histidine kinase WalK"/>
    <property type="match status" value="1"/>
</dbReference>
<evidence type="ECO:0000256" key="12">
    <source>
        <dbReference type="SAM" id="Phobius"/>
    </source>
</evidence>
<dbReference type="PANTHER" id="PTHR45453">
    <property type="entry name" value="PHOSPHATE REGULON SENSOR PROTEIN PHOR"/>
    <property type="match status" value="1"/>
</dbReference>
<keyword evidence="4" id="KW-1003">Cell membrane</keyword>
<dbReference type="GO" id="GO:0005524">
    <property type="term" value="F:ATP binding"/>
    <property type="evidence" value="ECO:0007669"/>
    <property type="project" value="UniProtKB-KW"/>
</dbReference>
<comment type="subcellular location">
    <subcellularLocation>
        <location evidence="2">Cell membrane</location>
        <topology evidence="2">Multi-pass membrane protein</topology>
    </subcellularLocation>
</comment>
<evidence type="ECO:0000259" key="14">
    <source>
        <dbReference type="PROSITE" id="PS50885"/>
    </source>
</evidence>
<sequence>MSVRQKLFLAMTSLIVGMSLLTILVTVLIVNGALRSIHIADRSEHIQAIEERLITYYEANGGQWGDREELRNVILNKAEIGAEAADILLLSNSGERLLTIGNEEMGVIRGLGLKRALKHEGTTIGTLYYYDPEAANVRKIQLGISSSVTVLLIGFSLCLLVVSLIAAFLVAKRITSPLRILLPAIERLGEGGLGTQAPVLSRDEYGKVAESFNAMSLHLLRAEEARRSLVADVAHELRTPLSILQGQMELLQQAGEAIEPHKLLPLQDELIRLRKLVDDLQLLSLAEAKKLALHKRESSLPSLIRRILDRFAEEANDRSIRLTFTDKTAHAAVSFDEHRMAQVFFNLIGNAIRYTPAGGSVQVTAELEEDIRGKQLVVRIADTGEGIGAEHLPHIFDRFYRTDSARSRNSGGMGLGLAIAKELVLAHGGTIEAQSVLRQGTTVVVKLPASVS</sequence>
<dbReference type="EC" id="2.7.13.3" evidence="3"/>
<organism evidence="15 16">
    <name type="scientific">Paenibacillus nanensis</name>
    <dbReference type="NCBI Taxonomy" id="393251"/>
    <lineage>
        <taxon>Bacteria</taxon>
        <taxon>Bacillati</taxon>
        <taxon>Bacillota</taxon>
        <taxon>Bacilli</taxon>
        <taxon>Bacillales</taxon>
        <taxon>Paenibacillaceae</taxon>
        <taxon>Paenibacillus</taxon>
    </lineage>
</organism>
<dbReference type="RefSeq" id="WP_119599612.1">
    <property type="nucleotide sequence ID" value="NZ_QXQA01000005.1"/>
</dbReference>
<evidence type="ECO:0000256" key="8">
    <source>
        <dbReference type="ARBA" id="ARBA00022777"/>
    </source>
</evidence>
<comment type="catalytic activity">
    <reaction evidence="1">
        <text>ATP + protein L-histidine = ADP + protein N-phospho-L-histidine.</text>
        <dbReference type="EC" id="2.7.13.3"/>
    </reaction>
</comment>
<dbReference type="SUPFAM" id="SSF158472">
    <property type="entry name" value="HAMP domain-like"/>
    <property type="match status" value="1"/>
</dbReference>
<protein>
    <recommendedName>
        <fullName evidence="3">histidine kinase</fullName>
        <ecNumber evidence="3">2.7.13.3</ecNumber>
    </recommendedName>
</protein>
<dbReference type="Gene3D" id="1.10.287.130">
    <property type="match status" value="1"/>
</dbReference>
<dbReference type="SUPFAM" id="SSF55874">
    <property type="entry name" value="ATPase domain of HSP90 chaperone/DNA topoisomerase II/histidine kinase"/>
    <property type="match status" value="1"/>
</dbReference>
<keyword evidence="10" id="KW-0902">Two-component regulatory system</keyword>
<dbReference type="CDD" id="cd06225">
    <property type="entry name" value="HAMP"/>
    <property type="match status" value="1"/>
</dbReference>
<evidence type="ECO:0000259" key="13">
    <source>
        <dbReference type="PROSITE" id="PS50109"/>
    </source>
</evidence>
<evidence type="ECO:0000256" key="2">
    <source>
        <dbReference type="ARBA" id="ARBA00004651"/>
    </source>
</evidence>
<dbReference type="InterPro" id="IPR005467">
    <property type="entry name" value="His_kinase_dom"/>
</dbReference>
<comment type="caution">
    <text evidence="15">The sequence shown here is derived from an EMBL/GenBank/DDBJ whole genome shotgun (WGS) entry which is preliminary data.</text>
</comment>
<keyword evidence="5" id="KW-0597">Phosphoprotein</keyword>
<reference evidence="15 16" key="1">
    <citation type="submission" date="2018-09" db="EMBL/GenBank/DDBJ databases">
        <title>Paenibacillus aracenensis nov. sp. isolated from a cave in southern Spain.</title>
        <authorList>
            <person name="Jurado V."/>
            <person name="Gutierrez-Patricio S."/>
            <person name="Gonzalez-Pimentel J.L."/>
            <person name="Miller A.Z."/>
            <person name="Laiz L."/>
            <person name="Saiz-Jimenez C."/>
        </authorList>
    </citation>
    <scope>NUCLEOTIDE SEQUENCE [LARGE SCALE GENOMIC DNA]</scope>
    <source>
        <strain evidence="15 16">DSM 22867</strain>
    </source>
</reference>
<evidence type="ECO:0000256" key="1">
    <source>
        <dbReference type="ARBA" id="ARBA00000085"/>
    </source>
</evidence>
<proteinExistence type="predicted"/>
<dbReference type="Pfam" id="PF00512">
    <property type="entry name" value="HisKA"/>
    <property type="match status" value="1"/>
</dbReference>
<feature type="domain" description="HAMP" evidence="14">
    <location>
        <begin position="172"/>
        <end position="224"/>
    </location>
</feature>
<dbReference type="InterPro" id="IPR003660">
    <property type="entry name" value="HAMP_dom"/>
</dbReference>
<dbReference type="SUPFAM" id="SSF47384">
    <property type="entry name" value="Homodimeric domain of signal transducing histidine kinase"/>
    <property type="match status" value="1"/>
</dbReference>
<dbReference type="Pfam" id="PF00672">
    <property type="entry name" value="HAMP"/>
    <property type="match status" value="1"/>
</dbReference>
<keyword evidence="16" id="KW-1185">Reference proteome</keyword>
<dbReference type="InterPro" id="IPR003594">
    <property type="entry name" value="HATPase_dom"/>
</dbReference>
<evidence type="ECO:0000256" key="11">
    <source>
        <dbReference type="ARBA" id="ARBA00023136"/>
    </source>
</evidence>
<dbReference type="PROSITE" id="PS50109">
    <property type="entry name" value="HIS_KIN"/>
    <property type="match status" value="1"/>
</dbReference>
<keyword evidence="12" id="KW-0812">Transmembrane</keyword>
<dbReference type="CDD" id="cd00075">
    <property type="entry name" value="HATPase"/>
    <property type="match status" value="1"/>
</dbReference>